<sequence length="135" mass="15036">MLYNRSVPPCPVIPVLCYPSPQDAAAWLQNAFGFTIRLIIANHRIQMRAGEGCFTIAEGDAVPNHSCTVQVRIPDAIAHCERARASGATILSEVRDEVYGERQYTAQDFHGHRWNFTETYADIEPESWGGTSVDL</sequence>
<accession>A0A7W7ZFY0</accession>
<dbReference type="Gene3D" id="3.30.720.120">
    <property type="match status" value="1"/>
</dbReference>
<evidence type="ECO:0000313" key="2">
    <source>
        <dbReference type="EMBL" id="MBB5059199.1"/>
    </source>
</evidence>
<dbReference type="AlphaFoldDB" id="A0A7W7ZFY0"/>
<proteinExistence type="predicted"/>
<evidence type="ECO:0000259" key="1">
    <source>
        <dbReference type="Pfam" id="PF00903"/>
    </source>
</evidence>
<organism evidence="2 3">
    <name type="scientific">Granulicella aggregans</name>
    <dbReference type="NCBI Taxonomy" id="474949"/>
    <lineage>
        <taxon>Bacteria</taxon>
        <taxon>Pseudomonadati</taxon>
        <taxon>Acidobacteriota</taxon>
        <taxon>Terriglobia</taxon>
        <taxon>Terriglobales</taxon>
        <taxon>Acidobacteriaceae</taxon>
        <taxon>Granulicella</taxon>
    </lineage>
</organism>
<reference evidence="2 3" key="1">
    <citation type="submission" date="2020-08" db="EMBL/GenBank/DDBJ databases">
        <title>Genomic Encyclopedia of Type Strains, Phase IV (KMG-V): Genome sequencing to study the core and pangenomes of soil and plant-associated prokaryotes.</title>
        <authorList>
            <person name="Whitman W."/>
        </authorList>
    </citation>
    <scope>NUCLEOTIDE SEQUENCE [LARGE SCALE GENOMIC DNA]</scope>
    <source>
        <strain evidence="2 3">M8UP14</strain>
    </source>
</reference>
<dbReference type="Gene3D" id="3.30.720.110">
    <property type="match status" value="1"/>
</dbReference>
<evidence type="ECO:0000313" key="3">
    <source>
        <dbReference type="Proteomes" id="UP000540989"/>
    </source>
</evidence>
<gene>
    <name evidence="2" type="ORF">HDF16_003922</name>
</gene>
<dbReference type="Proteomes" id="UP000540989">
    <property type="component" value="Unassembled WGS sequence"/>
</dbReference>
<name>A0A7W7ZFY0_9BACT</name>
<dbReference type="Pfam" id="PF00903">
    <property type="entry name" value="Glyoxalase"/>
    <property type="match status" value="1"/>
</dbReference>
<comment type="caution">
    <text evidence="2">The sequence shown here is derived from an EMBL/GenBank/DDBJ whole genome shotgun (WGS) entry which is preliminary data.</text>
</comment>
<dbReference type="SUPFAM" id="SSF54593">
    <property type="entry name" value="Glyoxalase/Bleomycin resistance protein/Dihydroxybiphenyl dioxygenase"/>
    <property type="match status" value="1"/>
</dbReference>
<dbReference type="InterPro" id="IPR004360">
    <property type="entry name" value="Glyas_Fos-R_dOase_dom"/>
</dbReference>
<keyword evidence="3" id="KW-1185">Reference proteome</keyword>
<dbReference type="RefSeq" id="WP_184220228.1">
    <property type="nucleotide sequence ID" value="NZ_JACHIP010000005.1"/>
</dbReference>
<dbReference type="EMBL" id="JACHIP010000005">
    <property type="protein sequence ID" value="MBB5059199.1"/>
    <property type="molecule type" value="Genomic_DNA"/>
</dbReference>
<dbReference type="InterPro" id="IPR029068">
    <property type="entry name" value="Glyas_Bleomycin-R_OHBP_Dase"/>
</dbReference>
<feature type="domain" description="Glyoxalase/fosfomycin resistance/dioxygenase" evidence="1">
    <location>
        <begin position="16"/>
        <end position="116"/>
    </location>
</feature>
<protein>
    <submittedName>
        <fullName evidence="2">Putative glyoxalase superfamily protein PhnB</fullName>
    </submittedName>
</protein>